<sequence>MEHLRIFSPRPGFDVDGKARHGPIHPGVYTVGTLVVGIGLVEHFIEELEGFIPVKKLAVVPEPDAQLIPTRVHHFAVLTASKPTL</sequence>
<dbReference type="AlphaFoldDB" id="A0AAW0QXT2"/>
<dbReference type="Proteomes" id="UP001392437">
    <property type="component" value="Unassembled WGS sequence"/>
</dbReference>
<dbReference type="EMBL" id="JAQQWP010000006">
    <property type="protein sequence ID" value="KAK8115190.1"/>
    <property type="molecule type" value="Genomic_DNA"/>
</dbReference>
<gene>
    <name evidence="1" type="ORF">PG999_007259</name>
</gene>
<evidence type="ECO:0000313" key="2">
    <source>
        <dbReference type="Proteomes" id="UP001392437"/>
    </source>
</evidence>
<organism evidence="1 2">
    <name type="scientific">Apiospora kogelbergensis</name>
    <dbReference type="NCBI Taxonomy" id="1337665"/>
    <lineage>
        <taxon>Eukaryota</taxon>
        <taxon>Fungi</taxon>
        <taxon>Dikarya</taxon>
        <taxon>Ascomycota</taxon>
        <taxon>Pezizomycotina</taxon>
        <taxon>Sordariomycetes</taxon>
        <taxon>Xylariomycetidae</taxon>
        <taxon>Amphisphaeriales</taxon>
        <taxon>Apiosporaceae</taxon>
        <taxon>Apiospora</taxon>
    </lineage>
</organism>
<keyword evidence="2" id="KW-1185">Reference proteome</keyword>
<evidence type="ECO:0000313" key="1">
    <source>
        <dbReference type="EMBL" id="KAK8115190.1"/>
    </source>
</evidence>
<reference evidence="1 2" key="1">
    <citation type="submission" date="2023-01" db="EMBL/GenBank/DDBJ databases">
        <title>Analysis of 21 Apiospora genomes using comparative genomics revels a genus with tremendous synthesis potential of carbohydrate active enzymes and secondary metabolites.</title>
        <authorList>
            <person name="Sorensen T."/>
        </authorList>
    </citation>
    <scope>NUCLEOTIDE SEQUENCE [LARGE SCALE GENOMIC DNA]</scope>
    <source>
        <strain evidence="1 2">CBS 117206</strain>
    </source>
</reference>
<comment type="caution">
    <text evidence="1">The sequence shown here is derived from an EMBL/GenBank/DDBJ whole genome shotgun (WGS) entry which is preliminary data.</text>
</comment>
<proteinExistence type="predicted"/>
<protein>
    <submittedName>
        <fullName evidence="1">Uncharacterized protein</fullName>
    </submittedName>
</protein>
<name>A0AAW0QXT2_9PEZI</name>
<accession>A0AAW0QXT2</accession>